<dbReference type="EMBL" id="JANTHZ010000007">
    <property type="protein sequence ID" value="MCS0496540.1"/>
    <property type="molecule type" value="Genomic_DNA"/>
</dbReference>
<evidence type="ECO:0000256" key="2">
    <source>
        <dbReference type="ARBA" id="ARBA00023002"/>
    </source>
</evidence>
<dbReference type="GO" id="GO:0016620">
    <property type="term" value="F:oxidoreductase activity, acting on the aldehyde or oxo group of donors, NAD or NADP as acceptor"/>
    <property type="evidence" value="ECO:0007669"/>
    <property type="project" value="InterPro"/>
</dbReference>
<gene>
    <name evidence="7" type="ORF">NVS89_15670</name>
</gene>
<reference evidence="7" key="1">
    <citation type="submission" date="2022-08" db="EMBL/GenBank/DDBJ databases">
        <authorList>
            <person name="Li F."/>
        </authorList>
    </citation>
    <scope>NUCLEOTIDE SEQUENCE</scope>
    <source>
        <strain evidence="7">MQZ15Z-1</strain>
    </source>
</reference>
<dbReference type="SUPFAM" id="SSF53720">
    <property type="entry name" value="ALDH-like"/>
    <property type="match status" value="1"/>
</dbReference>
<feature type="active site" evidence="4">
    <location>
        <position position="247"/>
    </location>
</feature>
<dbReference type="RefSeq" id="WP_258733703.1">
    <property type="nucleotide sequence ID" value="NZ_JANTHZ010000007.1"/>
</dbReference>
<dbReference type="Gene3D" id="3.40.605.10">
    <property type="entry name" value="Aldehyde Dehydrogenase, Chain A, domain 1"/>
    <property type="match status" value="1"/>
</dbReference>
<dbReference type="Gene3D" id="3.40.309.10">
    <property type="entry name" value="Aldehyde Dehydrogenase, Chain A, domain 2"/>
    <property type="match status" value="1"/>
</dbReference>
<evidence type="ECO:0000256" key="3">
    <source>
        <dbReference type="ARBA" id="ARBA00023097"/>
    </source>
</evidence>
<comment type="caution">
    <text evidence="7">The sequence shown here is derived from an EMBL/GenBank/DDBJ whole genome shotgun (WGS) entry which is preliminary data.</text>
</comment>
<sequence length="479" mass="50038">MTIHPFMIANGWRTGAGEAFSSIDPSTGREVARIGGAGAADVDDAVAAARAALADPAWSGLKCHERAAYLFRIAELMGGRLDELARVQMEDNGKTFAECRSQAASAAATFRYYGAVCETFESEMNTQRGPSVTMTVYEPVGVVAAITPWNSPLTLEAQKLAPILAAGNTVVLKPSEVTPRVALEYARLAIEAGLPAGVVNVVTGAADVGRALVDHPDIDMVSFTGGTASGRAIAKACGTRLRPVVLELGGKSPHVVFADADLERARTTVASGIFSGGGQSCVAGSRIFVEASIHDAFLEAICASTQAYSMGPPEDAAATLGPMVSFQHRDHVASAVEAARAEGGKVLTGGAIPTEGALGAGAYYPATVIAGLGNEARVAQQEIFGPVAVVLPFRDEADLVAQANDTEFGLAAGIWTRDFAKAWRVARAIRAGTVWINTYKETSISTPFGGFKQSGLGREKGQTGMRTYMEPKGLYWHVG</sequence>
<dbReference type="InterPro" id="IPR015590">
    <property type="entry name" value="Aldehyde_DH_dom"/>
</dbReference>
<evidence type="ECO:0000256" key="1">
    <source>
        <dbReference type="ARBA" id="ARBA00009986"/>
    </source>
</evidence>
<dbReference type="Pfam" id="PF00171">
    <property type="entry name" value="Aldedh"/>
    <property type="match status" value="1"/>
</dbReference>
<dbReference type="Proteomes" id="UP001151088">
    <property type="component" value="Unassembled WGS sequence"/>
</dbReference>
<accession>A0A9X2PEP4</accession>
<feature type="domain" description="Aldehyde dehydrogenase" evidence="6">
    <location>
        <begin position="12"/>
        <end position="472"/>
    </location>
</feature>
<dbReference type="PROSITE" id="PS00687">
    <property type="entry name" value="ALDEHYDE_DEHYDR_GLU"/>
    <property type="match status" value="1"/>
</dbReference>
<dbReference type="InterPro" id="IPR016162">
    <property type="entry name" value="Ald_DH_N"/>
</dbReference>
<dbReference type="FunFam" id="3.40.605.10:FF:000007">
    <property type="entry name" value="NAD/NADP-dependent betaine aldehyde dehydrogenase"/>
    <property type="match status" value="1"/>
</dbReference>
<dbReference type="AlphaFoldDB" id="A0A9X2PEP4"/>
<organism evidence="7 8">
    <name type="scientific">Ancylobacter mangrovi</name>
    <dbReference type="NCBI Taxonomy" id="2972472"/>
    <lineage>
        <taxon>Bacteria</taxon>
        <taxon>Pseudomonadati</taxon>
        <taxon>Pseudomonadota</taxon>
        <taxon>Alphaproteobacteria</taxon>
        <taxon>Hyphomicrobiales</taxon>
        <taxon>Xanthobacteraceae</taxon>
        <taxon>Ancylobacter</taxon>
    </lineage>
</organism>
<comment type="similarity">
    <text evidence="1 5">Belongs to the aldehyde dehydrogenase family.</text>
</comment>
<evidence type="ECO:0000313" key="7">
    <source>
        <dbReference type="EMBL" id="MCS0496540.1"/>
    </source>
</evidence>
<evidence type="ECO:0000259" key="6">
    <source>
        <dbReference type="Pfam" id="PF00171"/>
    </source>
</evidence>
<dbReference type="PANTHER" id="PTHR11699">
    <property type="entry name" value="ALDEHYDE DEHYDROGENASE-RELATED"/>
    <property type="match status" value="1"/>
</dbReference>
<evidence type="ECO:0000256" key="5">
    <source>
        <dbReference type="RuleBase" id="RU003345"/>
    </source>
</evidence>
<keyword evidence="8" id="KW-1185">Reference proteome</keyword>
<name>A0A9X2PEP4_9HYPH</name>
<protein>
    <submittedName>
        <fullName evidence="7">Aldehyde dehydrogenase family protein</fullName>
    </submittedName>
</protein>
<evidence type="ECO:0000313" key="8">
    <source>
        <dbReference type="Proteomes" id="UP001151088"/>
    </source>
</evidence>
<proteinExistence type="inferred from homology"/>
<dbReference type="FunFam" id="3.40.309.10:FF:000012">
    <property type="entry name" value="Betaine aldehyde dehydrogenase"/>
    <property type="match status" value="1"/>
</dbReference>
<dbReference type="InterPro" id="IPR029510">
    <property type="entry name" value="Ald_DH_CS_GLU"/>
</dbReference>
<keyword evidence="2 5" id="KW-0560">Oxidoreductase</keyword>
<evidence type="ECO:0000256" key="4">
    <source>
        <dbReference type="PROSITE-ProRule" id="PRU10007"/>
    </source>
</evidence>
<dbReference type="InterPro" id="IPR016163">
    <property type="entry name" value="Ald_DH_C"/>
</dbReference>
<keyword evidence="3" id="KW-0558">Oxidation</keyword>
<dbReference type="InterPro" id="IPR016161">
    <property type="entry name" value="Ald_DH/histidinol_DH"/>
</dbReference>